<reference evidence="2" key="1">
    <citation type="submission" date="2013-07" db="EMBL/GenBank/DDBJ databases">
        <title>Sub-species coevolution in mutualistic symbiosis.</title>
        <authorList>
            <person name="Murfin K."/>
            <person name="Klassen J."/>
            <person name="Lee M."/>
            <person name="Forst S."/>
            <person name="Stock P."/>
            <person name="Goodrich-Blair H."/>
        </authorList>
    </citation>
    <scope>NUCLEOTIDE SEQUENCE [LARGE SCALE GENOMIC DNA]</scope>
    <source>
        <strain evidence="2">Intermedium</strain>
    </source>
</reference>
<sequence length="241" mass="27908">MKKLVVLLAGVSLLSGCVSMKDTATTYPEKYNYLMHVSEGRTYRYEGGKISESFETARNKYLELASVTEEPETFKRKLVDECFRSGNYPSRKDFECTYKFYLEKINDIRGYNKAKEQTKQHQLEIESAKKDAQALFRRGAKLSEDNIALYCDASAKVITSAYVRAARTFGRYDTEYEKIMLGVSDKMFDRLVKKAMSDTKRTLIVRHDHSQETQVILRDVYLINCQSNPKSLILNYSKIFH</sequence>
<proteinExistence type="predicted"/>
<protein>
    <recommendedName>
        <fullName evidence="4">Lipoprotein</fullName>
    </recommendedName>
</protein>
<dbReference type="Proteomes" id="UP000028480">
    <property type="component" value="Unassembled WGS sequence"/>
</dbReference>
<organism evidence="2 3">
    <name type="scientific">Xenorhabdus bovienii str. Intermedium</name>
    <dbReference type="NCBI Taxonomy" id="1379677"/>
    <lineage>
        <taxon>Bacteria</taxon>
        <taxon>Pseudomonadati</taxon>
        <taxon>Pseudomonadota</taxon>
        <taxon>Gammaproteobacteria</taxon>
        <taxon>Enterobacterales</taxon>
        <taxon>Morganellaceae</taxon>
        <taxon>Xenorhabdus</taxon>
    </lineage>
</organism>
<evidence type="ECO:0008006" key="4">
    <source>
        <dbReference type="Google" id="ProtNLM"/>
    </source>
</evidence>
<accession>A0A077Q4T2</accession>
<feature type="signal peptide" evidence="1">
    <location>
        <begin position="1"/>
        <end position="20"/>
    </location>
</feature>
<dbReference type="EMBL" id="CBTB010000031">
    <property type="protein sequence ID" value="CDH31132.1"/>
    <property type="molecule type" value="Genomic_DNA"/>
</dbReference>
<name>A0A077Q4T2_XENBV</name>
<evidence type="ECO:0000256" key="1">
    <source>
        <dbReference type="SAM" id="SignalP"/>
    </source>
</evidence>
<keyword evidence="1" id="KW-0732">Signal</keyword>
<dbReference type="AlphaFoldDB" id="A0A077Q4T2"/>
<comment type="caution">
    <text evidence="2">The sequence shown here is derived from an EMBL/GenBank/DDBJ whole genome shotgun (WGS) entry which is preliminary data.</text>
</comment>
<feature type="chain" id="PRO_5001722351" description="Lipoprotein" evidence="1">
    <location>
        <begin position="21"/>
        <end position="241"/>
    </location>
</feature>
<evidence type="ECO:0000313" key="2">
    <source>
        <dbReference type="EMBL" id="CDH31132.1"/>
    </source>
</evidence>
<dbReference type="PROSITE" id="PS51257">
    <property type="entry name" value="PROKAR_LIPOPROTEIN"/>
    <property type="match status" value="1"/>
</dbReference>
<dbReference type="RefSeq" id="WP_038183518.1">
    <property type="nucleotide sequence ID" value="NZ_CAWLWA010000093.1"/>
</dbReference>
<evidence type="ECO:0000313" key="3">
    <source>
        <dbReference type="Proteomes" id="UP000028480"/>
    </source>
</evidence>
<gene>
    <name evidence="2" type="ORF">XBI1_1260153</name>
</gene>
<dbReference type="HOGENOM" id="CLU_1151439_0_0_6"/>